<evidence type="ECO:0000256" key="4">
    <source>
        <dbReference type="ARBA" id="ARBA00022643"/>
    </source>
</evidence>
<dbReference type="Gene3D" id="3.40.50.360">
    <property type="match status" value="1"/>
</dbReference>
<dbReference type="Pfam" id="PF00175">
    <property type="entry name" value="NAD_binding_1"/>
    <property type="match status" value="1"/>
</dbReference>
<dbReference type="PRINTS" id="PR00371">
    <property type="entry name" value="FPNCR"/>
</dbReference>
<dbReference type="InterPro" id="IPR029039">
    <property type="entry name" value="Flavoprotein-like_sf"/>
</dbReference>
<dbReference type="PROSITE" id="PS50902">
    <property type="entry name" value="FLAVODOXIN_LIKE"/>
    <property type="match status" value="1"/>
</dbReference>
<evidence type="ECO:0000256" key="5">
    <source>
        <dbReference type="ARBA" id="ARBA00022827"/>
    </source>
</evidence>
<evidence type="ECO:0000256" key="3">
    <source>
        <dbReference type="ARBA" id="ARBA00022630"/>
    </source>
</evidence>
<keyword evidence="6" id="KW-0521">NADP</keyword>
<dbReference type="SUPFAM" id="SSF52218">
    <property type="entry name" value="Flavoproteins"/>
    <property type="match status" value="1"/>
</dbReference>
<dbReference type="InterPro" id="IPR023173">
    <property type="entry name" value="NADPH_Cyt_P450_Rdtase_alpha"/>
</dbReference>
<proteinExistence type="predicted"/>
<dbReference type="OrthoDB" id="1856718at2759"/>
<dbReference type="PANTHER" id="PTHR19384">
    <property type="entry name" value="NITRIC OXIDE SYNTHASE-RELATED"/>
    <property type="match status" value="1"/>
</dbReference>
<keyword evidence="13" id="KW-1185">Reference proteome</keyword>
<keyword evidence="7" id="KW-0560">Oxidoreductase</keyword>
<name>A0A8J4SK47_9TREM</name>
<evidence type="ECO:0000259" key="11">
    <source>
        <dbReference type="PROSITE" id="PS51384"/>
    </source>
</evidence>
<accession>A0A8J4SK47</accession>
<evidence type="ECO:0000259" key="10">
    <source>
        <dbReference type="PROSITE" id="PS50902"/>
    </source>
</evidence>
<evidence type="ECO:0000256" key="7">
    <source>
        <dbReference type="ARBA" id="ARBA00023002"/>
    </source>
</evidence>
<comment type="cofactor">
    <cofactor evidence="2">
        <name>FAD</name>
        <dbReference type="ChEBI" id="CHEBI:57692"/>
    </cofactor>
</comment>
<dbReference type="GO" id="GO:0010181">
    <property type="term" value="F:FMN binding"/>
    <property type="evidence" value="ECO:0007669"/>
    <property type="project" value="InterPro"/>
</dbReference>
<dbReference type="FunFam" id="1.20.990.10:FF:000001">
    <property type="entry name" value="NADPH--cytochrome P450 reductase"/>
    <property type="match status" value="1"/>
</dbReference>
<dbReference type="PANTHER" id="PTHR19384:SF17">
    <property type="entry name" value="NADPH--CYTOCHROME P450 REDUCTASE"/>
    <property type="match status" value="1"/>
</dbReference>
<dbReference type="GO" id="GO:0005829">
    <property type="term" value="C:cytosol"/>
    <property type="evidence" value="ECO:0007669"/>
    <property type="project" value="TreeGrafter"/>
</dbReference>
<keyword evidence="9" id="KW-1133">Transmembrane helix</keyword>
<dbReference type="Gene3D" id="1.20.990.10">
    <property type="entry name" value="NADPH-cytochrome p450 Reductase, Chain A, domain 3"/>
    <property type="match status" value="1"/>
</dbReference>
<dbReference type="Proteomes" id="UP000748531">
    <property type="component" value="Unassembled WGS sequence"/>
</dbReference>
<organism evidence="12 13">
    <name type="scientific">Paragonimus heterotremus</name>
    <dbReference type="NCBI Taxonomy" id="100268"/>
    <lineage>
        <taxon>Eukaryota</taxon>
        <taxon>Metazoa</taxon>
        <taxon>Spiralia</taxon>
        <taxon>Lophotrochozoa</taxon>
        <taxon>Platyhelminthes</taxon>
        <taxon>Trematoda</taxon>
        <taxon>Digenea</taxon>
        <taxon>Plagiorchiida</taxon>
        <taxon>Troglotremata</taxon>
        <taxon>Troglotrematidae</taxon>
        <taxon>Paragonimus</taxon>
    </lineage>
</organism>
<dbReference type="Gene3D" id="2.40.30.10">
    <property type="entry name" value="Translation factors"/>
    <property type="match status" value="1"/>
</dbReference>
<evidence type="ECO:0000256" key="8">
    <source>
        <dbReference type="ARBA" id="ARBA00023797"/>
    </source>
</evidence>
<dbReference type="InterPro" id="IPR017938">
    <property type="entry name" value="Riboflavin_synthase-like_b-brl"/>
</dbReference>
<dbReference type="Pfam" id="PF00667">
    <property type="entry name" value="FAD_binding_1"/>
    <property type="match status" value="1"/>
</dbReference>
<sequence>AHLIRKWGCRSIGHFCCRAWLSSCHCLTVPYDRSLSFLNLNVLFNQDFFFRQFLMSSLCLLDWLRFTFLDTLFGLFVVGFSLIYWYKYCFTIRSRECVVTTRCGYLSSDAHLKRSTFLEIMHRNDLSMLILYGSQTGTAFYFAQTLQSRLFDNGLRSLCLDIENLPSDELLKLAELPNSLTVFIVATYGEGEPTDSARHFVEWLEHSSTPLTGLTFAVFGLGSSAYSAFNACATLVDRRMHRRGGVRFTDLVLADELDNMEATFTDWQAKLIPRIIDRLQRSRNLPSNLSDERLYKAIPVPQDSITENRLFVGEPFALGSYRYQKPPFSSKNPFLAPILVNRKLLLSEGRSCRHIELDITGGKMRYQPGDHVAVLPNNPTTLVQRFADLFKIDLDDTVNLQAVSEFTSRSSPFPCPCSYRTALTHYVDLAGPPRLNVLLKLSYYVSNEREARLLRTLGGITPESKRKYKEWILEERRNIVDVVQTMSSVNVPVDVLLELLPRLKPRFYSISSSLLRHTNCLHLTVVAVEEETPSGRLFKGLTTSWFSSLLSKNADTESQNRSSFIPIYLQTSSFHLPRSRNIPIIMVAAGTGLAPFRAFIQERGELNRIKGSTSAPMLLFFGCRRKSDYLYADELESAQSSGLLELYVTFSRDSADGKKSYVQDRMLQMADKIWHLLDESHAHLYVCGSAVTMARDVHTCLLRIIHAAGERSVGEAKVYLDRLKVDGRYHIDVWG</sequence>
<dbReference type="GO" id="GO:0050660">
    <property type="term" value="F:flavin adenine dinucleotide binding"/>
    <property type="evidence" value="ECO:0007669"/>
    <property type="project" value="TreeGrafter"/>
</dbReference>
<dbReference type="SUPFAM" id="SSF52343">
    <property type="entry name" value="Ferredoxin reductase-like, C-terminal NADP-linked domain"/>
    <property type="match status" value="1"/>
</dbReference>
<dbReference type="SUPFAM" id="SSF63380">
    <property type="entry name" value="Riboflavin synthase domain-like"/>
    <property type="match status" value="1"/>
</dbReference>
<keyword evidence="3" id="KW-0285">Flavoprotein</keyword>
<keyword evidence="4" id="KW-0288">FMN</keyword>
<dbReference type="PROSITE" id="PS51384">
    <property type="entry name" value="FAD_FR"/>
    <property type="match status" value="1"/>
</dbReference>
<dbReference type="InterPro" id="IPR017927">
    <property type="entry name" value="FAD-bd_FR_type"/>
</dbReference>
<dbReference type="InterPro" id="IPR003097">
    <property type="entry name" value="CysJ-like_FAD-binding"/>
</dbReference>
<dbReference type="InterPro" id="IPR001433">
    <property type="entry name" value="OxRdtase_FAD/NAD-bd"/>
</dbReference>
<keyword evidence="9" id="KW-0812">Transmembrane</keyword>
<dbReference type="InterPro" id="IPR001709">
    <property type="entry name" value="Flavoprot_Pyr_Nucl_cyt_Rdtase"/>
</dbReference>
<dbReference type="InterPro" id="IPR001094">
    <property type="entry name" value="Flavdoxin-like"/>
</dbReference>
<evidence type="ECO:0000256" key="9">
    <source>
        <dbReference type="SAM" id="Phobius"/>
    </source>
</evidence>
<protein>
    <recommendedName>
        <fullName evidence="8">NADPH--hemoprotein reductase</fullName>
        <ecNumber evidence="8">1.6.2.4</ecNumber>
    </recommendedName>
</protein>
<evidence type="ECO:0000256" key="6">
    <source>
        <dbReference type="ARBA" id="ARBA00022857"/>
    </source>
</evidence>
<dbReference type="FunFam" id="3.40.50.80:FF:000001">
    <property type="entry name" value="NADPH--cytochrome P450 reductase 1"/>
    <property type="match status" value="1"/>
</dbReference>
<keyword evidence="5" id="KW-0274">FAD</keyword>
<feature type="domain" description="FAD-binding FR-type" evidence="11">
    <location>
        <begin position="331"/>
        <end position="577"/>
    </location>
</feature>
<dbReference type="InterPro" id="IPR008254">
    <property type="entry name" value="Flavodoxin/NO_synth"/>
</dbReference>
<dbReference type="Pfam" id="PF00258">
    <property type="entry name" value="Flavodoxin_1"/>
    <property type="match status" value="1"/>
</dbReference>
<comment type="caution">
    <text evidence="12">The sequence shown here is derived from an EMBL/GenBank/DDBJ whole genome shotgun (WGS) entry which is preliminary data.</text>
</comment>
<evidence type="ECO:0000313" key="12">
    <source>
        <dbReference type="EMBL" id="KAF5400113.1"/>
    </source>
</evidence>
<dbReference type="EC" id="1.6.2.4" evidence="8"/>
<dbReference type="EMBL" id="LUCH01003458">
    <property type="protein sequence ID" value="KAF5400113.1"/>
    <property type="molecule type" value="Genomic_DNA"/>
</dbReference>
<evidence type="ECO:0000313" key="13">
    <source>
        <dbReference type="Proteomes" id="UP000748531"/>
    </source>
</evidence>
<evidence type="ECO:0000256" key="1">
    <source>
        <dbReference type="ARBA" id="ARBA00001917"/>
    </source>
</evidence>
<dbReference type="AlphaFoldDB" id="A0A8J4SK47"/>
<reference evidence="12" key="1">
    <citation type="submission" date="2019-05" db="EMBL/GenBank/DDBJ databases">
        <title>Annotation for the trematode Paragonimus heterotremus.</title>
        <authorList>
            <person name="Choi Y.-J."/>
        </authorList>
    </citation>
    <scope>NUCLEOTIDE SEQUENCE</scope>
    <source>
        <strain evidence="12">LC</strain>
    </source>
</reference>
<feature type="domain" description="Flavodoxin-like" evidence="10">
    <location>
        <begin position="128"/>
        <end position="272"/>
    </location>
</feature>
<dbReference type="InterPro" id="IPR039261">
    <property type="entry name" value="FNR_nucleotide-bd"/>
</dbReference>
<dbReference type="Gene3D" id="3.40.50.80">
    <property type="entry name" value="Nucleotide-binding domain of ferredoxin-NADP reductase (FNR) module"/>
    <property type="match status" value="1"/>
</dbReference>
<comment type="cofactor">
    <cofactor evidence="1">
        <name>FMN</name>
        <dbReference type="ChEBI" id="CHEBI:58210"/>
    </cofactor>
</comment>
<keyword evidence="9" id="KW-0472">Membrane</keyword>
<dbReference type="GO" id="GO:0003958">
    <property type="term" value="F:NADPH-hemoprotein reductase activity"/>
    <property type="evidence" value="ECO:0007669"/>
    <property type="project" value="UniProtKB-EC"/>
</dbReference>
<feature type="non-terminal residue" evidence="12">
    <location>
        <position position="1"/>
    </location>
</feature>
<evidence type="ECO:0000256" key="2">
    <source>
        <dbReference type="ARBA" id="ARBA00001974"/>
    </source>
</evidence>
<dbReference type="PRINTS" id="PR00369">
    <property type="entry name" value="FLAVODOXIN"/>
</dbReference>
<gene>
    <name evidence="12" type="ORF">PHET_06486</name>
</gene>
<feature type="transmembrane region" description="Helical" evidence="9">
    <location>
        <begin position="63"/>
        <end position="86"/>
    </location>
</feature>